<organism evidence="2 3">
    <name type="scientific">Desulfamplus magnetovallimortis</name>
    <dbReference type="NCBI Taxonomy" id="1246637"/>
    <lineage>
        <taxon>Bacteria</taxon>
        <taxon>Pseudomonadati</taxon>
        <taxon>Thermodesulfobacteriota</taxon>
        <taxon>Desulfobacteria</taxon>
        <taxon>Desulfobacterales</taxon>
        <taxon>Desulfobacteraceae</taxon>
        <taxon>Desulfamplus</taxon>
    </lineage>
</organism>
<dbReference type="PANTHER" id="PTHR43547:SF2">
    <property type="entry name" value="HYBRID SIGNAL TRANSDUCTION HISTIDINE KINASE C"/>
    <property type="match status" value="1"/>
</dbReference>
<dbReference type="SUPFAM" id="SSF63829">
    <property type="entry name" value="Calcium-dependent phosphotriesterase"/>
    <property type="match status" value="2"/>
</dbReference>
<sequence>MQFLSKPSRICFTSVLLGFVYFVLWAFFLSPAVSISQEIDTERQNWQIFTSGNFIQALLLSDDSNTLWVGTNGGGLEKRDALTGELQERFINQNGLPGNVIWSMLSDGNGGVWVGTNEGLAHFHGDGTLEVFDINNSGLPANLVLALAADHDGGIWVATDSGFAHMTAEKEWEVFNSENSPLPGYGDRVRVNALLLDEEGGIWAGTWSGLAHLQHDGIWQIFQAEDMGYTDTPMFLPNPIYTRSSPIYTRTNRTSYLPDIDIASLLSDSQGGIWVGSNNENGLFHLKSEGTWEIFNSVNSGIPDDNIYTLLSDGNGGIWMGTLRSGLVHMTEKGDLKFFNEENSPLTDNWITAITADSRGGIWVGTKRGLFHYQSDGTWNTPDTMLSQLPGNWIADLLWDYRGGIWVGMDDFGLAHFKGDNTWEFLNSGNSGLIDDNISSLATDAYDGENLGIWVGYYGGLAHFDLEEESWTVFDSTNSGLLGIVPLSLLGDLYGGVWVGTYEGITHLKPDGEYDIFHSENSDLPHNNVFHLLSDGNDGIWAATRDGLAHLEHNGAWEVFRTYNSGISDNWINTLHMDQDGGIWAGAEGSGLSYLKSDGEWQNFDDENSGLPDNWVSAFSTGYSNGLWVGTNKGLAHFGNDGLWSVYDQTNSHIPDNHVRHLLPDLSGGIWIGTLNGGLSHLILTGVPVQIATTDSPDIKMEWFLNSAPVDYQNVKYVELQRALSRTSPFETVNDTSGNPVRFDVDYTHCPNPRVDQCWPTVKGHTPAYKEEGDLQIKGYTLDLPVTDPEWLEGVPRYFRLSAVIEEDGRFIRVADNNEASLMTPAVEEYPRIELSLERYAIAILPGSSTDITLFVSSLDLFTGEVEIATSIISDMSEISNLQDSIQIQLSPRTLTLSPGEIASVLLHIEISPEVTHSTASIIQIIPKNQYNNTPFKSTSLTVYTGTEPMAALSIAHTARRPRVLDGVTLSGNIVPSQSGQEVIITGKNAISGNEIELLTLVTDEKGFFEGTIFPENAGTLVLTARSLPTFQSDGVTSNSPEIFILPAKNQIGLTSNVDMATSKKDNLVIEGMITPVRPSDTKTNSGTESGFVNLDIRFLDPASTQSDPQVQFVGIVDVDEDGKFTKNIVVPGDGFINVKASLPETSDFLGIETKLVIPIGQPVGEGIIVVSESGDPEFQEISKSLGKYVYNTLKTRNIPKERIRYLGLYDESDHSDELFVPDASADKINLHHAITEWAVSLISTDDPYQTPLNLYLIGDVEEGSFRLNANELLSAEELNSYLDEAESLLSGDNVSDNKGFPVTIVLEGSQSEKWIEQIAGKGRIILTSSSSKSLDQGGYAGYDSLGESSFSRYFYQFINYGSDIEGSFAEANYEILKFYRHTQRPVMDADGDGVGTTKYDRYEASGKYIEYRPSGNLRPEVRATNPDMTVNRKDGSTLWAIATDPETEIQGVFCSITGHNGDNTLNIDMQHDRGDMYLAEFNPVKLGFPLGLHQLVYYAKDKSGNVSLPVEKFINVVSGESVPGDNLPDAPEMSITIKETLVTISWSDVEGADSYTLFYAPYPNAEYIGEIDVGVERSITFDGAGMAFYGAIKACNDMGCSSFSNIEWFDLK</sequence>
<keyword evidence="1" id="KW-0597">Phosphoprotein</keyword>
<evidence type="ECO:0000313" key="2">
    <source>
        <dbReference type="EMBL" id="SLM30810.1"/>
    </source>
</evidence>
<reference evidence="2 3" key="1">
    <citation type="submission" date="2017-03" db="EMBL/GenBank/DDBJ databases">
        <authorList>
            <person name="Afonso C.L."/>
            <person name="Miller P.J."/>
            <person name="Scott M.A."/>
            <person name="Spackman E."/>
            <person name="Goraichik I."/>
            <person name="Dimitrov K.M."/>
            <person name="Suarez D.L."/>
            <person name="Swayne D.E."/>
        </authorList>
    </citation>
    <scope>NUCLEOTIDE SEQUENCE [LARGE SCALE GENOMIC DNA]</scope>
    <source>
        <strain evidence="2">PRJEB14757</strain>
    </source>
</reference>
<accession>A0A1W1HEB9</accession>
<gene>
    <name evidence="2" type="ORF">MTBBW1_2440002</name>
</gene>
<dbReference type="PANTHER" id="PTHR43547">
    <property type="entry name" value="TWO-COMPONENT HISTIDINE KINASE"/>
    <property type="match status" value="1"/>
</dbReference>
<dbReference type="Proteomes" id="UP000191931">
    <property type="component" value="Unassembled WGS sequence"/>
</dbReference>
<dbReference type="RefSeq" id="WP_080809360.1">
    <property type="nucleotide sequence ID" value="NZ_LT828566.1"/>
</dbReference>
<evidence type="ECO:0000313" key="3">
    <source>
        <dbReference type="Proteomes" id="UP000191931"/>
    </source>
</evidence>
<dbReference type="Gene3D" id="2.130.10.10">
    <property type="entry name" value="YVTN repeat-like/Quinoprotein amine dehydrogenase"/>
    <property type="match status" value="3"/>
</dbReference>
<dbReference type="GO" id="GO:0000155">
    <property type="term" value="F:phosphorelay sensor kinase activity"/>
    <property type="evidence" value="ECO:0007669"/>
    <property type="project" value="TreeGrafter"/>
</dbReference>
<dbReference type="STRING" id="1246637.MTBBW1_2440002"/>
<keyword evidence="3" id="KW-1185">Reference proteome</keyword>
<dbReference type="InterPro" id="IPR011110">
    <property type="entry name" value="Reg_prop"/>
</dbReference>
<protein>
    <submittedName>
        <fullName evidence="2">Uncharacterized protein</fullName>
    </submittedName>
</protein>
<dbReference type="Pfam" id="PF07494">
    <property type="entry name" value="Reg_prop"/>
    <property type="match status" value="4"/>
</dbReference>
<proteinExistence type="predicted"/>
<name>A0A1W1HEB9_9BACT</name>
<dbReference type="InterPro" id="IPR015943">
    <property type="entry name" value="WD40/YVTN_repeat-like_dom_sf"/>
</dbReference>
<dbReference type="EMBL" id="FWEV01000162">
    <property type="protein sequence ID" value="SLM30810.1"/>
    <property type="molecule type" value="Genomic_DNA"/>
</dbReference>
<dbReference type="OrthoDB" id="9778496at2"/>
<evidence type="ECO:0000256" key="1">
    <source>
        <dbReference type="ARBA" id="ARBA00022553"/>
    </source>
</evidence>